<feature type="region of interest" description="Disordered" evidence="1">
    <location>
        <begin position="1"/>
        <end position="67"/>
    </location>
</feature>
<name>A0A0G4PA67_PENC3</name>
<evidence type="ECO:0000313" key="3">
    <source>
        <dbReference type="Proteomes" id="UP000053732"/>
    </source>
</evidence>
<dbReference type="AlphaFoldDB" id="A0A0G4PA67"/>
<keyword evidence="3" id="KW-1185">Reference proteome</keyword>
<protein>
    <submittedName>
        <fullName evidence="2">Str. FM013</fullName>
    </submittedName>
</protein>
<dbReference type="EMBL" id="HG793142">
    <property type="protein sequence ID" value="CRL23202.1"/>
    <property type="molecule type" value="Genomic_DNA"/>
</dbReference>
<sequence>MESHAPLRQDMGDKSRDAGVPRSLLGGRKDYRQAMGNQYPVPTKCGHGQTEVPKRNQTEPKAMADDS</sequence>
<evidence type="ECO:0000313" key="2">
    <source>
        <dbReference type="EMBL" id="CRL23202.1"/>
    </source>
</evidence>
<feature type="compositionally biased region" description="Basic and acidic residues" evidence="1">
    <location>
        <begin position="1"/>
        <end position="19"/>
    </location>
</feature>
<accession>A0A0G4PA67</accession>
<evidence type="ECO:0000256" key="1">
    <source>
        <dbReference type="SAM" id="MobiDB-lite"/>
    </source>
</evidence>
<dbReference type="Proteomes" id="UP000053732">
    <property type="component" value="Unassembled WGS sequence"/>
</dbReference>
<proteinExistence type="predicted"/>
<organism evidence="2 3">
    <name type="scientific">Penicillium camemberti (strain FM 013)</name>
    <dbReference type="NCBI Taxonomy" id="1429867"/>
    <lineage>
        <taxon>Eukaryota</taxon>
        <taxon>Fungi</taxon>
        <taxon>Dikarya</taxon>
        <taxon>Ascomycota</taxon>
        <taxon>Pezizomycotina</taxon>
        <taxon>Eurotiomycetes</taxon>
        <taxon>Eurotiomycetidae</taxon>
        <taxon>Eurotiales</taxon>
        <taxon>Aspergillaceae</taxon>
        <taxon>Penicillium</taxon>
    </lineage>
</organism>
<gene>
    <name evidence="2" type="ORF">PCAMFM013_S009g000142</name>
</gene>
<feature type="compositionally biased region" description="Basic and acidic residues" evidence="1">
    <location>
        <begin position="52"/>
        <end position="67"/>
    </location>
</feature>
<reference evidence="2 3" key="1">
    <citation type="journal article" date="2014" name="Nat. Commun.">
        <title>Multiple recent horizontal transfers of a large genomic region in cheese making fungi.</title>
        <authorList>
            <person name="Cheeseman K."/>
            <person name="Ropars J."/>
            <person name="Renault P."/>
            <person name="Dupont J."/>
            <person name="Gouzy J."/>
            <person name="Branca A."/>
            <person name="Abraham A.L."/>
            <person name="Ceppi M."/>
            <person name="Conseiller E."/>
            <person name="Debuchy R."/>
            <person name="Malagnac F."/>
            <person name="Goarin A."/>
            <person name="Silar P."/>
            <person name="Lacoste S."/>
            <person name="Sallet E."/>
            <person name="Bensimon A."/>
            <person name="Giraud T."/>
            <person name="Brygoo Y."/>
        </authorList>
    </citation>
    <scope>NUCLEOTIDE SEQUENCE [LARGE SCALE GENOMIC DNA]</scope>
    <source>
        <strain evidence="3">FM 013</strain>
    </source>
</reference>